<feature type="domain" description="AIG1-type G" evidence="4">
    <location>
        <begin position="35"/>
        <end position="227"/>
    </location>
</feature>
<keyword evidence="6" id="KW-1185">Reference proteome</keyword>
<evidence type="ECO:0000256" key="2">
    <source>
        <dbReference type="ARBA" id="ARBA00022741"/>
    </source>
</evidence>
<dbReference type="GO" id="GO:0005525">
    <property type="term" value="F:GTP binding"/>
    <property type="evidence" value="ECO:0007669"/>
    <property type="project" value="UniProtKB-KW"/>
</dbReference>
<dbReference type="PANTHER" id="PTHR10903:SF188">
    <property type="entry name" value="GTPASE IMAP FAMILY MEMBER 2-LIKE-RELATED"/>
    <property type="match status" value="1"/>
</dbReference>
<proteinExistence type="inferred from homology"/>
<dbReference type="AlphaFoldDB" id="A0A3P9C4H0"/>
<dbReference type="Pfam" id="PF04548">
    <property type="entry name" value="AIG1"/>
    <property type="match status" value="1"/>
</dbReference>
<name>A0A3P9C4H0_9CICH</name>
<dbReference type="Proteomes" id="UP000265160">
    <property type="component" value="Unplaced"/>
</dbReference>
<evidence type="ECO:0000313" key="6">
    <source>
        <dbReference type="Proteomes" id="UP000265160"/>
    </source>
</evidence>
<keyword evidence="3" id="KW-0342">GTP-binding</keyword>
<dbReference type="SUPFAM" id="SSF52540">
    <property type="entry name" value="P-loop containing nucleoside triphosphate hydrolases"/>
    <property type="match status" value="1"/>
</dbReference>
<dbReference type="PROSITE" id="PS51720">
    <property type="entry name" value="G_AIG1"/>
    <property type="match status" value="1"/>
</dbReference>
<dbReference type="GeneTree" id="ENSGT00940000159509"/>
<evidence type="ECO:0000256" key="1">
    <source>
        <dbReference type="ARBA" id="ARBA00008535"/>
    </source>
</evidence>
<dbReference type="PANTHER" id="PTHR10903">
    <property type="entry name" value="GTPASE, IMAP FAMILY MEMBER-RELATED"/>
    <property type="match status" value="1"/>
</dbReference>
<reference evidence="5" key="2">
    <citation type="submission" date="2025-09" db="UniProtKB">
        <authorList>
            <consortium name="Ensembl"/>
        </authorList>
    </citation>
    <scope>IDENTIFICATION</scope>
</reference>
<reference evidence="5" key="1">
    <citation type="submission" date="2025-08" db="UniProtKB">
        <authorList>
            <consortium name="Ensembl"/>
        </authorList>
    </citation>
    <scope>IDENTIFICATION</scope>
</reference>
<dbReference type="InterPro" id="IPR006703">
    <property type="entry name" value="G_AIG1"/>
</dbReference>
<dbReference type="InterPro" id="IPR045058">
    <property type="entry name" value="GIMA/IAN/Toc"/>
</dbReference>
<sequence length="227" mass="25512">CQHFLKRKKKKERKNFCLTNTFFDLLFINAGKHSETKVNVVLLGMAGSGKSASGNTILGKKSFISKPSSKPITTECQAAETRRNGLHLFVIDTPDIFDDEIKSSVKSKHVKKCKQLCKSEPCVYLVVMHVSRFTDDGERDILKKLEKTFGTKVKEQTVILFTRGDNLEEAELSLEGFLHSCHPGLKKIIEKCGNRCVVFENRSSSSDQVEKLMNTVSVVLKKTAKIQ</sequence>
<dbReference type="STRING" id="106582.ENSMZEP00005017178"/>
<evidence type="ECO:0000313" key="5">
    <source>
        <dbReference type="Ensembl" id="ENSMZEP00005017178.1"/>
    </source>
</evidence>
<evidence type="ECO:0000259" key="4">
    <source>
        <dbReference type="PROSITE" id="PS51720"/>
    </source>
</evidence>
<dbReference type="FunFam" id="3.40.50.300:FF:000366">
    <property type="entry name" value="GTPase, IMAP family member 2"/>
    <property type="match status" value="1"/>
</dbReference>
<keyword evidence="2" id="KW-0547">Nucleotide-binding</keyword>
<organism evidence="5 6">
    <name type="scientific">Maylandia zebra</name>
    <name type="common">zebra mbuna</name>
    <dbReference type="NCBI Taxonomy" id="106582"/>
    <lineage>
        <taxon>Eukaryota</taxon>
        <taxon>Metazoa</taxon>
        <taxon>Chordata</taxon>
        <taxon>Craniata</taxon>
        <taxon>Vertebrata</taxon>
        <taxon>Euteleostomi</taxon>
        <taxon>Actinopterygii</taxon>
        <taxon>Neopterygii</taxon>
        <taxon>Teleostei</taxon>
        <taxon>Neoteleostei</taxon>
        <taxon>Acanthomorphata</taxon>
        <taxon>Ovalentaria</taxon>
        <taxon>Cichlomorphae</taxon>
        <taxon>Cichliformes</taxon>
        <taxon>Cichlidae</taxon>
        <taxon>African cichlids</taxon>
        <taxon>Pseudocrenilabrinae</taxon>
        <taxon>Haplochromini</taxon>
        <taxon>Maylandia</taxon>
        <taxon>Maylandia zebra complex</taxon>
    </lineage>
</organism>
<accession>A0A3P9C4H0</accession>
<dbReference type="InterPro" id="IPR027417">
    <property type="entry name" value="P-loop_NTPase"/>
</dbReference>
<protein>
    <recommendedName>
        <fullName evidence="4">AIG1-type G domain-containing protein</fullName>
    </recommendedName>
</protein>
<evidence type="ECO:0000256" key="3">
    <source>
        <dbReference type="ARBA" id="ARBA00023134"/>
    </source>
</evidence>
<dbReference type="Gene3D" id="3.40.50.300">
    <property type="entry name" value="P-loop containing nucleotide triphosphate hydrolases"/>
    <property type="match status" value="1"/>
</dbReference>
<comment type="similarity">
    <text evidence="1">Belongs to the TRAFAC class TrmE-Era-EngA-EngB-Septin-like GTPase superfamily. AIG1/Toc34/Toc159-like paraseptin GTPase family. IAN subfamily.</text>
</comment>
<dbReference type="Ensembl" id="ENSMZET00005017724.1">
    <property type="protein sequence ID" value="ENSMZEP00005017178.1"/>
    <property type="gene ID" value="ENSMZEG00005012908.1"/>
</dbReference>